<accession>A0A519BM97</accession>
<reference evidence="1 2" key="1">
    <citation type="journal article" date="2019" name="ISME J.">
        <title>Insights into ecological role of a new deltaproteobacterial order Candidatus Acidulodesulfobacterales by metagenomics and metatranscriptomics.</title>
        <authorList>
            <person name="Tan S."/>
            <person name="Liu J."/>
            <person name="Fang Y."/>
            <person name="Hedlund B.P."/>
            <person name="Lian Z.H."/>
            <person name="Huang L.Y."/>
            <person name="Li J.T."/>
            <person name="Huang L.N."/>
            <person name="Li W.J."/>
            <person name="Jiang H.C."/>
            <person name="Dong H.L."/>
            <person name="Shu W.S."/>
        </authorList>
    </citation>
    <scope>NUCLEOTIDE SEQUENCE [LARGE SCALE GENOMIC DNA]</scope>
    <source>
        <strain evidence="1">AP1</strain>
    </source>
</reference>
<evidence type="ECO:0008006" key="3">
    <source>
        <dbReference type="Google" id="ProtNLM"/>
    </source>
</evidence>
<dbReference type="CDD" id="cd06223">
    <property type="entry name" value="PRTases_typeI"/>
    <property type="match status" value="1"/>
</dbReference>
<dbReference type="InterPro" id="IPR000836">
    <property type="entry name" value="PRTase_dom"/>
</dbReference>
<evidence type="ECO:0000313" key="2">
    <source>
        <dbReference type="Proteomes" id="UP000319296"/>
    </source>
</evidence>
<name>A0A519BM97_9DELT</name>
<organism evidence="1 2">
    <name type="scientific">Candidatus Acididesulfobacter diazotrophicus</name>
    <dbReference type="NCBI Taxonomy" id="2597226"/>
    <lineage>
        <taxon>Bacteria</taxon>
        <taxon>Deltaproteobacteria</taxon>
        <taxon>Candidatus Acidulodesulfobacterales</taxon>
        <taxon>Candidatus Acididesulfobacter</taxon>
    </lineage>
</organism>
<dbReference type="InterPro" id="IPR029057">
    <property type="entry name" value="PRTase-like"/>
</dbReference>
<dbReference type="AlphaFoldDB" id="A0A519BM97"/>
<gene>
    <name evidence="1" type="ORF">EVG15_05855</name>
</gene>
<evidence type="ECO:0000313" key="1">
    <source>
        <dbReference type="EMBL" id="RZD18402.1"/>
    </source>
</evidence>
<dbReference type="Proteomes" id="UP000319296">
    <property type="component" value="Unassembled WGS sequence"/>
</dbReference>
<protein>
    <recommendedName>
        <fullName evidence="3">ComF family protein</fullName>
    </recommendedName>
</protein>
<dbReference type="SUPFAM" id="SSF53271">
    <property type="entry name" value="PRTase-like"/>
    <property type="match status" value="1"/>
</dbReference>
<comment type="caution">
    <text evidence="1">The sequence shown here is derived from an EMBL/GenBank/DDBJ whole genome shotgun (WGS) entry which is preliminary data.</text>
</comment>
<proteinExistence type="predicted"/>
<dbReference type="Gene3D" id="3.40.50.2020">
    <property type="match status" value="1"/>
</dbReference>
<dbReference type="EMBL" id="SGBB01000009">
    <property type="protein sequence ID" value="RZD18402.1"/>
    <property type="molecule type" value="Genomic_DNA"/>
</dbReference>
<sequence length="191" mass="22335">MIYLSGSKIKDIETQYLQIQYNEKDNYFYLDNYFPKYKKKEDAFSKLIILYKKGDKFAIKYFENIIVNIIFNYFWFCDLIVPIPPSSSMFDVYSNKIICLSLNSLNIIQYKQDILKRSMSSAPSHITNKRDIAHILDSVKITNDDYIKDKKIILFDDIITTGNTSSIIKNMLISRGACSVIRLFLGRTINL</sequence>